<accession>A0ABQ7APK3</accession>
<reference evidence="1 2" key="1">
    <citation type="journal article" date="2020" name="BMC Genomics">
        <title>Intraspecific diversification of the crop wild relative Brassica cretica Lam. using demographic model selection.</title>
        <authorList>
            <person name="Kioukis A."/>
            <person name="Michalopoulou V.A."/>
            <person name="Briers L."/>
            <person name="Pirintsos S."/>
            <person name="Studholme D.J."/>
            <person name="Pavlidis P."/>
            <person name="Sarris P.F."/>
        </authorList>
    </citation>
    <scope>NUCLEOTIDE SEQUENCE [LARGE SCALE GENOMIC DNA]</scope>
    <source>
        <strain evidence="2">cv. PFS-1207/04</strain>
    </source>
</reference>
<dbReference type="Gene3D" id="1.10.510.10">
    <property type="entry name" value="Transferase(Phosphotransferase) domain 1"/>
    <property type="match status" value="1"/>
</dbReference>
<name>A0ABQ7APK3_BRACR</name>
<proteinExistence type="predicted"/>
<comment type="caution">
    <text evidence="1">The sequence shown here is derived from an EMBL/GenBank/DDBJ whole genome shotgun (WGS) entry which is preliminary data.</text>
</comment>
<dbReference type="PANTHER" id="PTHR48007">
    <property type="entry name" value="LEUCINE-RICH REPEAT RECEPTOR-LIKE PROTEIN KINASE PXC1"/>
    <property type="match status" value="1"/>
</dbReference>
<evidence type="ECO:0000313" key="2">
    <source>
        <dbReference type="Proteomes" id="UP000266723"/>
    </source>
</evidence>
<sequence>MTTAVSPVANAVVARSTFNSLRLGRTSQFVVGRLIRFWDSRNIKKNGEFMGITILLLDELFYSLMNWFCFFCILPDSSPLSSSSSSTGVAEVTDLVKWVRKGFEEETPLSDMVDPMLLQEVHAKQQVLSVFHLALACTEGDPEVRPRMKNVSENIDKI</sequence>
<keyword evidence="2" id="KW-1185">Reference proteome</keyword>
<gene>
    <name evidence="1" type="ORF">DY000_02063207</name>
</gene>
<dbReference type="InterPro" id="IPR046959">
    <property type="entry name" value="PRK1-6/SRF4-like"/>
</dbReference>
<organism evidence="1 2">
    <name type="scientific">Brassica cretica</name>
    <name type="common">Mustard</name>
    <dbReference type="NCBI Taxonomy" id="69181"/>
    <lineage>
        <taxon>Eukaryota</taxon>
        <taxon>Viridiplantae</taxon>
        <taxon>Streptophyta</taxon>
        <taxon>Embryophyta</taxon>
        <taxon>Tracheophyta</taxon>
        <taxon>Spermatophyta</taxon>
        <taxon>Magnoliopsida</taxon>
        <taxon>eudicotyledons</taxon>
        <taxon>Gunneridae</taxon>
        <taxon>Pentapetalae</taxon>
        <taxon>rosids</taxon>
        <taxon>malvids</taxon>
        <taxon>Brassicales</taxon>
        <taxon>Brassicaceae</taxon>
        <taxon>Brassiceae</taxon>
        <taxon>Brassica</taxon>
    </lineage>
</organism>
<protein>
    <recommendedName>
        <fullName evidence="3">Serine-threonine/tyrosine-protein kinase catalytic domain-containing protein</fullName>
    </recommendedName>
</protein>
<dbReference type="Proteomes" id="UP000266723">
    <property type="component" value="Unassembled WGS sequence"/>
</dbReference>
<dbReference type="PANTHER" id="PTHR48007:SF36">
    <property type="entry name" value="RECEPTOR PROTEIN KINASE-LIKE PROTEIN ZAR1"/>
    <property type="match status" value="1"/>
</dbReference>
<evidence type="ECO:0008006" key="3">
    <source>
        <dbReference type="Google" id="ProtNLM"/>
    </source>
</evidence>
<dbReference type="EMBL" id="QGKV02001556">
    <property type="protein sequence ID" value="KAF3516300.1"/>
    <property type="molecule type" value="Genomic_DNA"/>
</dbReference>
<evidence type="ECO:0000313" key="1">
    <source>
        <dbReference type="EMBL" id="KAF3516300.1"/>
    </source>
</evidence>